<evidence type="ECO:0000313" key="5">
    <source>
        <dbReference type="EMBL" id="PLW38637.1"/>
    </source>
</evidence>
<comment type="caution">
    <text evidence="5">The sequence shown here is derived from an EMBL/GenBank/DDBJ whole genome shotgun (WGS) entry which is preliminary data.</text>
</comment>
<feature type="region of interest" description="Disordered" evidence="4">
    <location>
        <begin position="1"/>
        <end position="33"/>
    </location>
</feature>
<sequence length="616" mass="67755">MLSASRLLSASRGTPAGREHSASRGTPAGREHSASRCVPAYRALSASRCVAAGRELDVERHFLTGWSPSTLQGYNCAVKKFMIFNDQRGRSALDLPLTREDIDTFCYWAGRSLFATGRHQISSGSVKKYVIGLRAWHLFHGEEFPTAVNRRVKMFIRASARVDATRGPTPKKPPILCKHQIWLVTSLFDGDEEDKAIVDLALVAFWGMARIGELTYPTNSGPLNPCLILLTSDVELQKTAIGCKVILTIKGAKTAAPGDLQHIELNCQKNMLCPVEAIRRRMANCAGRTSSLFGFNTSDGRNHLTRSAFVQRVQEVLRNGGYEGLLGHSFRVGGASLRKALGVSIVDICLLGRWQSACYQLYIRPYTATEISATKNTLKQLGEADGVEITGQNAEDKSPEEDNSNHNNEQLPPPLNFLDNDGNQPASQSHQSAPKDSIEKTVPSTFSAFGGQPRVSQSGSHRPRTSSSPTFVRPSAANKPGVGIEKQLVAYMDPVSRQERHEENGMIQFYVNQLTDANNTIASLCAEVNKLLSGNQSKTNEVQERLMEKRLENQGLKSQIELLKNKIELMQMRIEMNTPKLNPLFVNTHPGTHQQSSPVPGLSTGETFFMNVDPGL</sequence>
<dbReference type="InterPro" id="IPR011010">
    <property type="entry name" value="DNA_brk_join_enz"/>
</dbReference>
<dbReference type="Proteomes" id="UP000235392">
    <property type="component" value="Unassembled WGS sequence"/>
</dbReference>
<feature type="region of interest" description="Disordered" evidence="4">
    <location>
        <begin position="393"/>
        <end position="478"/>
    </location>
</feature>
<dbReference type="AlphaFoldDB" id="A0A2N5ULW0"/>
<evidence type="ECO:0000313" key="6">
    <source>
        <dbReference type="Proteomes" id="UP000235392"/>
    </source>
</evidence>
<keyword evidence="1" id="KW-0238">DNA-binding</keyword>
<dbReference type="GO" id="GO:0015074">
    <property type="term" value="P:DNA integration"/>
    <property type="evidence" value="ECO:0007669"/>
    <property type="project" value="InterPro"/>
</dbReference>
<gene>
    <name evidence="5" type="ORF">PCASD_08242</name>
</gene>
<organism evidence="5 6">
    <name type="scientific">Puccinia coronata f. sp. avenae</name>
    <dbReference type="NCBI Taxonomy" id="200324"/>
    <lineage>
        <taxon>Eukaryota</taxon>
        <taxon>Fungi</taxon>
        <taxon>Dikarya</taxon>
        <taxon>Basidiomycota</taxon>
        <taxon>Pucciniomycotina</taxon>
        <taxon>Pucciniomycetes</taxon>
        <taxon>Pucciniales</taxon>
        <taxon>Pucciniaceae</taxon>
        <taxon>Puccinia</taxon>
    </lineage>
</organism>
<dbReference type="Gene3D" id="1.10.150.130">
    <property type="match status" value="1"/>
</dbReference>
<feature type="coiled-coil region" evidence="3">
    <location>
        <begin position="546"/>
        <end position="573"/>
    </location>
</feature>
<proteinExistence type="predicted"/>
<reference evidence="5 6" key="1">
    <citation type="submission" date="2017-11" db="EMBL/GenBank/DDBJ databases">
        <title>De novo assembly and phasing of dikaryotic genomes from two isolates of Puccinia coronata f. sp. avenae, the causal agent of oat crown rust.</title>
        <authorList>
            <person name="Miller M.E."/>
            <person name="Zhang Y."/>
            <person name="Omidvar V."/>
            <person name="Sperschneider J."/>
            <person name="Schwessinger B."/>
            <person name="Raley C."/>
            <person name="Palmer J.M."/>
            <person name="Garnica D."/>
            <person name="Upadhyaya N."/>
            <person name="Rathjen J."/>
            <person name="Taylor J.M."/>
            <person name="Park R.F."/>
            <person name="Dodds P.N."/>
            <person name="Hirsch C.D."/>
            <person name="Kianian S.F."/>
            <person name="Figueroa M."/>
        </authorList>
    </citation>
    <scope>NUCLEOTIDE SEQUENCE [LARGE SCALE GENOMIC DNA]</scope>
    <source>
        <strain evidence="5">12SD80</strain>
    </source>
</reference>
<dbReference type="InterPro" id="IPR013762">
    <property type="entry name" value="Integrase-like_cat_sf"/>
</dbReference>
<dbReference type="PANTHER" id="PTHR34605">
    <property type="entry name" value="PHAGE_INTEGRASE DOMAIN-CONTAINING PROTEIN"/>
    <property type="match status" value="1"/>
</dbReference>
<dbReference type="EMBL" id="PGCI01000125">
    <property type="protein sequence ID" value="PLW38637.1"/>
    <property type="molecule type" value="Genomic_DNA"/>
</dbReference>
<feature type="compositionally biased region" description="Low complexity" evidence="4">
    <location>
        <begin position="1"/>
        <end position="12"/>
    </location>
</feature>
<evidence type="ECO:0008006" key="7">
    <source>
        <dbReference type="Google" id="ProtNLM"/>
    </source>
</evidence>
<dbReference type="InterPro" id="IPR052925">
    <property type="entry name" value="Phage_Integrase-like_Recomb"/>
</dbReference>
<dbReference type="Gene3D" id="1.10.443.10">
    <property type="entry name" value="Intergrase catalytic core"/>
    <property type="match status" value="1"/>
</dbReference>
<evidence type="ECO:0000256" key="2">
    <source>
        <dbReference type="ARBA" id="ARBA00023172"/>
    </source>
</evidence>
<dbReference type="GO" id="GO:0006310">
    <property type="term" value="P:DNA recombination"/>
    <property type="evidence" value="ECO:0007669"/>
    <property type="project" value="UniProtKB-KW"/>
</dbReference>
<evidence type="ECO:0000256" key="1">
    <source>
        <dbReference type="ARBA" id="ARBA00023125"/>
    </source>
</evidence>
<feature type="compositionally biased region" description="Polar residues" evidence="4">
    <location>
        <begin position="454"/>
        <end position="470"/>
    </location>
</feature>
<evidence type="ECO:0000256" key="3">
    <source>
        <dbReference type="SAM" id="Coils"/>
    </source>
</evidence>
<evidence type="ECO:0000256" key="4">
    <source>
        <dbReference type="SAM" id="MobiDB-lite"/>
    </source>
</evidence>
<dbReference type="PANTHER" id="PTHR34605:SF3">
    <property type="entry name" value="P CELL-TYPE AGGLUTINATION PROTEIN MAP4-LIKE-RELATED"/>
    <property type="match status" value="1"/>
</dbReference>
<keyword evidence="3" id="KW-0175">Coiled coil</keyword>
<keyword evidence="2" id="KW-0233">DNA recombination</keyword>
<dbReference type="SUPFAM" id="SSF47823">
    <property type="entry name" value="lambda integrase-like, N-terminal domain"/>
    <property type="match status" value="1"/>
</dbReference>
<accession>A0A2N5ULW0</accession>
<protein>
    <recommendedName>
        <fullName evidence="7">Tyr recombinase domain-containing protein</fullName>
    </recommendedName>
</protein>
<feature type="compositionally biased region" description="Polar residues" evidence="4">
    <location>
        <begin position="421"/>
        <end position="434"/>
    </location>
</feature>
<dbReference type="GO" id="GO:0003677">
    <property type="term" value="F:DNA binding"/>
    <property type="evidence" value="ECO:0007669"/>
    <property type="project" value="UniProtKB-KW"/>
</dbReference>
<dbReference type="InterPro" id="IPR010998">
    <property type="entry name" value="Integrase_recombinase_N"/>
</dbReference>
<dbReference type="SUPFAM" id="SSF56349">
    <property type="entry name" value="DNA breaking-rejoining enzymes"/>
    <property type="match status" value="1"/>
</dbReference>
<name>A0A2N5ULW0_9BASI</name>